<reference evidence="1 2" key="1">
    <citation type="journal article" date="2018" name="Emerg. Microbes Infect.">
        <title>Genomic analysis of oral Campylobacter concisus strains identified a potential bacterial molecular marker associated with active Crohn's disease.</title>
        <authorList>
            <person name="Liu F."/>
            <person name="Ma R."/>
            <person name="Tay C.Y.A."/>
            <person name="Octavia S."/>
            <person name="Lan R."/>
            <person name="Chung H.K.L."/>
            <person name="Riordan S.M."/>
            <person name="Grimm M.C."/>
            <person name="Leong R.W."/>
            <person name="Tanaka M.M."/>
            <person name="Connor S."/>
            <person name="Zhang L."/>
        </authorList>
    </citation>
    <scope>NUCLEOTIDE SEQUENCE [LARGE SCALE GENOMIC DNA]</scope>
    <source>
        <strain evidence="1 2">P2CDO4</strain>
        <plasmid evidence="1">pICON</plasmid>
    </source>
</reference>
<keyword evidence="1" id="KW-0614">Plasmid</keyword>
<dbReference type="AlphaFoldDB" id="A0A2R4P363"/>
<name>A0A2R4P363_9BACT</name>
<gene>
    <name evidence="1" type="ORF">CCS77_2107</name>
</gene>
<proteinExistence type="predicted"/>
<evidence type="ECO:0000313" key="2">
    <source>
        <dbReference type="Proteomes" id="UP000241854"/>
    </source>
</evidence>
<dbReference type="EMBL" id="CP021643">
    <property type="protein sequence ID" value="AVX45113.1"/>
    <property type="molecule type" value="Genomic_DNA"/>
</dbReference>
<sequence length="66" mass="7869">MLNKCKVGYNRFEDYDEIDCDALLNVSEEQILALKDYKQEAMRKLISGAKNFNYAVKSNWLRVEWF</sequence>
<geneLocation type="plasmid" evidence="2">
    <name>picon</name>
</geneLocation>
<organism evidence="1 2">
    <name type="scientific">Campylobacter concisus</name>
    <dbReference type="NCBI Taxonomy" id="199"/>
    <lineage>
        <taxon>Bacteria</taxon>
        <taxon>Pseudomonadati</taxon>
        <taxon>Campylobacterota</taxon>
        <taxon>Epsilonproteobacteria</taxon>
        <taxon>Campylobacterales</taxon>
        <taxon>Campylobacteraceae</taxon>
        <taxon>Campylobacter</taxon>
    </lineage>
</organism>
<protein>
    <submittedName>
        <fullName evidence="1">Uncharacterized protein</fullName>
    </submittedName>
</protein>
<dbReference type="Proteomes" id="UP000241854">
    <property type="component" value="Plasmid pICON"/>
</dbReference>
<accession>A0A2R4P363</accession>
<evidence type="ECO:0000313" key="1">
    <source>
        <dbReference type="EMBL" id="AVX45113.1"/>
    </source>
</evidence>